<dbReference type="Proteomes" id="UP000009320">
    <property type="component" value="Unassembled WGS sequence"/>
</dbReference>
<accession>I7L941</accession>
<keyword evidence="4" id="KW-1185">Reference proteome</keyword>
<gene>
    <name evidence="3" type="ORF">BN55_06140</name>
</gene>
<organism evidence="3 4">
    <name type="scientific">Lactobacillus hominis DSM 23910 = CRBIP 24.179</name>
    <dbReference type="NCBI Taxonomy" id="1423758"/>
    <lineage>
        <taxon>Bacteria</taxon>
        <taxon>Bacillati</taxon>
        <taxon>Bacillota</taxon>
        <taxon>Bacilli</taxon>
        <taxon>Lactobacillales</taxon>
        <taxon>Lactobacillaceae</taxon>
        <taxon>Lactobacillus</taxon>
    </lineage>
</organism>
<dbReference type="InterPro" id="IPR054331">
    <property type="entry name" value="LiaF_TM"/>
</dbReference>
<dbReference type="eggNOG" id="COG4758">
    <property type="taxonomic scope" value="Bacteria"/>
</dbReference>
<dbReference type="EMBL" id="CAKE01000002">
    <property type="protein sequence ID" value="CCI81134.1"/>
    <property type="molecule type" value="Genomic_DNA"/>
</dbReference>
<dbReference type="PATRIC" id="fig|1423758.3.peg.1447"/>
<name>I7L941_9LACO</name>
<proteinExistence type="predicted"/>
<feature type="transmembrane region" description="Helical" evidence="1">
    <location>
        <begin position="81"/>
        <end position="101"/>
    </location>
</feature>
<evidence type="ECO:0000313" key="4">
    <source>
        <dbReference type="Proteomes" id="UP000009320"/>
    </source>
</evidence>
<dbReference type="Pfam" id="PF22570">
    <property type="entry name" value="LiaF-TM"/>
    <property type="match status" value="1"/>
</dbReference>
<keyword evidence="1" id="KW-0472">Membrane</keyword>
<comment type="caution">
    <text evidence="3">The sequence shown here is derived from an EMBL/GenBank/DDBJ whole genome shotgun (WGS) entry which is preliminary data.</text>
</comment>
<protein>
    <recommendedName>
        <fullName evidence="2">LiaF transmembrane domain-containing protein</fullName>
    </recommendedName>
</protein>
<keyword evidence="1" id="KW-1133">Transmembrane helix</keyword>
<dbReference type="OrthoDB" id="2249781at2"/>
<reference evidence="3 4" key="1">
    <citation type="submission" date="2012-06" db="EMBL/GenBank/DDBJ databases">
        <title>Draft Genome Sequence of Lactobacillus hominis Strain CRBIP 24.179T, isolated from human intestine.</title>
        <authorList>
            <person name="Cousin S."/>
            <person name="Ma L."/>
            <person name="Bizet C."/>
            <person name="Loux V."/>
            <person name="Bouchier C."/>
            <person name="Clermont D."/>
            <person name="Creno S."/>
        </authorList>
    </citation>
    <scope>NUCLEOTIDE SEQUENCE [LARGE SCALE GENOMIC DNA]</scope>
    <source>
        <strain evidence="4">CRBIP 24.179T</strain>
    </source>
</reference>
<evidence type="ECO:0000313" key="3">
    <source>
        <dbReference type="EMBL" id="CCI81134.1"/>
    </source>
</evidence>
<dbReference type="GeneID" id="82846411"/>
<dbReference type="STRING" id="1423758.FC41_GL001431"/>
<feature type="transmembrane region" description="Helical" evidence="1">
    <location>
        <begin position="30"/>
        <end position="51"/>
    </location>
</feature>
<evidence type="ECO:0000259" key="2">
    <source>
        <dbReference type="Pfam" id="PF22570"/>
    </source>
</evidence>
<feature type="transmembrane region" description="Helical" evidence="1">
    <location>
        <begin position="58"/>
        <end position="75"/>
    </location>
</feature>
<sequence length="258" mass="28226">MSRTHSKRIILGVALLLAAVFLVLDQLHLVALHVGFWSVVWTVVFAVGAIFSLMNKSISGTVFSIAFLLIIYAKPLHIQAIVPWTVLVAAALISVGLNMLFKRNFKPNVVVNGKKVNVNWSDLKNLKYEVNSDKNGKKSQTTVESNDGENVVISSKMGDVSRFIHSKNLRSVSVNSSMGDVKVYLDDAKAAGDVVYANINVSLGDVTFYLPDNWKVRSNIDSGFGEISIPDRPKKDSDGPTLILQGKSSMGDLTVKYI</sequence>
<evidence type="ECO:0000256" key="1">
    <source>
        <dbReference type="SAM" id="Phobius"/>
    </source>
</evidence>
<keyword evidence="1" id="KW-0812">Transmembrane</keyword>
<feature type="transmembrane region" description="Helical" evidence="1">
    <location>
        <begin position="7"/>
        <end position="24"/>
    </location>
</feature>
<dbReference type="RefSeq" id="WP_008469772.1">
    <property type="nucleotide sequence ID" value="NZ_AYZP01000003.1"/>
</dbReference>
<feature type="domain" description="LiaF transmembrane" evidence="2">
    <location>
        <begin position="10"/>
        <end position="106"/>
    </location>
</feature>
<dbReference type="AlphaFoldDB" id="I7L941"/>